<dbReference type="PANTHER" id="PTHR31047">
    <property type="entry name" value="MEIOTICALLY UP-REGULATED GENE 157 PROTEIN"/>
    <property type="match status" value="1"/>
</dbReference>
<dbReference type="Gene3D" id="1.50.10.10">
    <property type="match status" value="1"/>
</dbReference>
<dbReference type="SUPFAM" id="SSF48208">
    <property type="entry name" value="Six-hairpin glycosidases"/>
    <property type="match status" value="1"/>
</dbReference>
<feature type="signal peptide" evidence="1">
    <location>
        <begin position="1"/>
        <end position="24"/>
    </location>
</feature>
<proteinExistence type="predicted"/>
<evidence type="ECO:0000313" key="2">
    <source>
        <dbReference type="EMBL" id="SBV98190.1"/>
    </source>
</evidence>
<feature type="chain" id="PRO_5012690862" description="Meiotically up-regulated gene 157 protein" evidence="1">
    <location>
        <begin position="25"/>
        <end position="494"/>
    </location>
</feature>
<gene>
    <name evidence="2" type="ORF">KL86DYS1_12105</name>
</gene>
<dbReference type="InterPro" id="IPR012341">
    <property type="entry name" value="6hp_glycosidase-like_sf"/>
</dbReference>
<dbReference type="InterPro" id="IPR008313">
    <property type="entry name" value="GH125"/>
</dbReference>
<dbReference type="GO" id="GO:0005975">
    <property type="term" value="P:carbohydrate metabolic process"/>
    <property type="evidence" value="ECO:0007669"/>
    <property type="project" value="InterPro"/>
</dbReference>
<dbReference type="SMART" id="SM01149">
    <property type="entry name" value="DUF1237"/>
    <property type="match status" value="1"/>
</dbReference>
<dbReference type="AlphaFoldDB" id="A0A212JFJ6"/>
<dbReference type="EMBL" id="FLUM01000001">
    <property type="protein sequence ID" value="SBV98190.1"/>
    <property type="molecule type" value="Genomic_DNA"/>
</dbReference>
<reference evidence="2" key="1">
    <citation type="submission" date="2016-04" db="EMBL/GenBank/DDBJ databases">
        <authorList>
            <person name="Evans L.H."/>
            <person name="Alamgir A."/>
            <person name="Owens N."/>
            <person name="Weber N.D."/>
            <person name="Virtaneva K."/>
            <person name="Barbian K."/>
            <person name="Babar A."/>
            <person name="Rosenke K."/>
        </authorList>
    </citation>
    <scope>NUCLEOTIDE SEQUENCE</scope>
    <source>
        <strain evidence="2">86-1</strain>
    </source>
</reference>
<evidence type="ECO:0000256" key="1">
    <source>
        <dbReference type="SAM" id="SignalP"/>
    </source>
</evidence>
<sequence>MKKKKLTLLCSVVAALSMAGEAHASNALALPKDNTNIENIFKADSKYKTNRPPQKERFFKSNAVENEIVRVKKLLTNQKLAWMFENCFPNTLDTTVRYRKTDGKDDTVVYTGDIHAMWLRDSGAQVWPYVQLANSDTELKAMLAGVIRRQFKCIIIDPYANAFIDPHDPNPDHQWMSDLTDMKLELHERKWEIDSLCYPLRLAYHYWKTTGDTSIFDEEWLQAITNILKTFKEQQRKDGVGPYKFQRKTERQLDTLNNGGLGNPVNPVGLIVSCFRPSDDATTFQFLVPSNFFAVTSLRKAAEILSEVSNRPAQAQECRDLAQEVETALKKYATYNHPKYGTIYAFEVDGFGNQYLMDDSNAPSLLSLAYLGDMDVNDPIYQNTRKFVWSKDNPYFFKGTAGEGIGGPHIGYDMVWPMSIMMKAFTSQNDEEIKTCIEMLMNTDAGTGFMHESFHKDDPKNFTRSWFAWQNTLFGELILKQINEGKVELLNSIK</sequence>
<dbReference type="RefSeq" id="WP_296940652.1">
    <property type="nucleotide sequence ID" value="NZ_LT599032.1"/>
</dbReference>
<dbReference type="InterPro" id="IPR008928">
    <property type="entry name" value="6-hairpin_glycosidase_sf"/>
</dbReference>
<accession>A0A212JFJ6</accession>
<dbReference type="PANTHER" id="PTHR31047:SF0">
    <property type="entry name" value="MEIOTICALLY UP-REGULATED GENE 157 PROTEIN"/>
    <property type="match status" value="1"/>
</dbReference>
<dbReference type="Pfam" id="PF06824">
    <property type="entry name" value="Glyco_hydro_125"/>
    <property type="match status" value="1"/>
</dbReference>
<name>A0A212JFJ6_9BACT</name>
<organism evidence="2">
    <name type="scientific">uncultured Dysgonomonas sp</name>
    <dbReference type="NCBI Taxonomy" id="206096"/>
    <lineage>
        <taxon>Bacteria</taxon>
        <taxon>Pseudomonadati</taxon>
        <taxon>Bacteroidota</taxon>
        <taxon>Bacteroidia</taxon>
        <taxon>Bacteroidales</taxon>
        <taxon>Dysgonomonadaceae</taxon>
        <taxon>Dysgonomonas</taxon>
        <taxon>environmental samples</taxon>
    </lineage>
</organism>
<keyword evidence="1" id="KW-0732">Signal</keyword>
<evidence type="ECO:0008006" key="3">
    <source>
        <dbReference type="Google" id="ProtNLM"/>
    </source>
</evidence>
<protein>
    <recommendedName>
        <fullName evidence="3">Meiotically up-regulated gene 157 protein</fullName>
    </recommendedName>
</protein>
<dbReference type="PIRSF" id="PIRSF028846">
    <property type="entry name" value="UCP028846"/>
    <property type="match status" value="1"/>
</dbReference>